<dbReference type="OrthoDB" id="27483at2759"/>
<feature type="region of interest" description="Disordered" evidence="1">
    <location>
        <begin position="909"/>
        <end position="934"/>
    </location>
</feature>
<dbReference type="HOGENOM" id="CLU_007520_1_3_1"/>
<sequence length="934" mass="104806">MGYSSAVSISSDSEDYESNDQGPAGQINNTKIDFDTWKRILRKRLNGIKSVGDIANFTRYPTFANPGLKIEGHSAFPLPLTPSDAGVIKAACREAPFGKGEDTVVDNSVRKTWELNHAQFQLINPEWAGFLQKVYLTAAGGLGLTDGSVNPHKLLLYEKGSFFKRHKDSEKEPGMVGTLVICLPSEHQGGDVHLAFGSDQRIFSTAPTSTFDITTLAWFSDVTHEVKELTSGYRLALTYNIVQNGPAKQSAGFFGQQAQQVKQVLLQWQVHHPNNDLLVYPLDHKYSKSSISLRNMKGRDKAVCQAIQDIGAQSGVFLLLAHQTHTTTEDEDDYYDNDAENCTCLDAIFTGEGKEIATDYTLDDDEVMVPKLFEDRSPDSEEEGEFTGNEGAPSTYRYHDTVAVLVKKSALHKLLRGYSHVWSSYGPDAHTENMVALVTKDLEEHREHPVTRETALKFLTHAIGIQGPSQKTTTPVAVYWALQLDDSKLFQLAMVAAAKAGQDTYNEALNVTCRYIEEITARRRRRLTGISGRLGETTSNASLSSVMNSIQHFTPRFKSDAVRDSFNKWGNLKLTLKLETEPQLGINDLSFFAKTLESRHEDQEWIMSSLIPSLADRGNRDLIHKVLNTVFVKREQREFRNAKYIYVYMVQNALPKLLLSGEDITPTSTPYAALSAAVIGPLTEFAYRVNEGLTLGAAEQALQLLEAGCNNLVWTKSEWQPRAVQANVVEKFLVPLMTTMQRHNIPVEHHEAVRNLLEVIIGEGLLQQLGPFPPRPVGWTYKPRSCAPYRGQRTVCRDCDELEDFLTAPDQKVWRFAAAEARRKHIKSLLYGTEKYFRMTTERTRSPHTLVIEKTGGEYKEEVEKWRRHVQSIASLLSPLRSDFLKSMLGEGRYRELILLEPLLSQTDSGSVTGVKREADEPAFGQRPATQRRL</sequence>
<comment type="caution">
    <text evidence="2">The sequence shown here is derived from an EMBL/GenBank/DDBJ whole genome shotgun (WGS) entry which is preliminary data.</text>
</comment>
<feature type="region of interest" description="Disordered" evidence="1">
    <location>
        <begin position="1"/>
        <end position="28"/>
    </location>
</feature>
<name>T0M7V1_COLGC</name>
<dbReference type="PANTHER" id="PTHR33099:SF7">
    <property type="entry name" value="MYND-TYPE DOMAIN-CONTAINING PROTEIN"/>
    <property type="match status" value="1"/>
</dbReference>
<proteinExistence type="predicted"/>
<dbReference type="OMA" id="RYHDTVA"/>
<dbReference type="PANTHER" id="PTHR33099">
    <property type="entry name" value="FE2OG DIOXYGENASE DOMAIN-CONTAINING PROTEIN"/>
    <property type="match status" value="1"/>
</dbReference>
<dbReference type="Gene3D" id="2.60.120.620">
    <property type="entry name" value="q2cbj1_9rhob like domain"/>
    <property type="match status" value="1"/>
</dbReference>
<accession>T0M7V1</accession>
<evidence type="ECO:0000256" key="1">
    <source>
        <dbReference type="SAM" id="MobiDB-lite"/>
    </source>
</evidence>
<evidence type="ECO:0000313" key="3">
    <source>
        <dbReference type="Proteomes" id="UP000015530"/>
    </source>
</evidence>
<dbReference type="Proteomes" id="UP000015530">
    <property type="component" value="Unassembled WGS sequence"/>
</dbReference>
<organism evidence="2 3">
    <name type="scientific">Colletotrichum gloeosporioides (strain Cg-14)</name>
    <name type="common">Anthracnose fungus</name>
    <name type="synonym">Glomerella cingulata</name>
    <dbReference type="NCBI Taxonomy" id="1237896"/>
    <lineage>
        <taxon>Eukaryota</taxon>
        <taxon>Fungi</taxon>
        <taxon>Dikarya</taxon>
        <taxon>Ascomycota</taxon>
        <taxon>Pezizomycotina</taxon>
        <taxon>Sordariomycetes</taxon>
        <taxon>Hypocreomycetidae</taxon>
        <taxon>Glomerellales</taxon>
        <taxon>Glomerellaceae</taxon>
        <taxon>Colletotrichum</taxon>
        <taxon>Colletotrichum gloeosporioides species complex</taxon>
    </lineage>
</organism>
<gene>
    <name evidence="2" type="ORF">CGLO_02903</name>
</gene>
<dbReference type="AlphaFoldDB" id="T0M7V1"/>
<reference evidence="3" key="1">
    <citation type="journal article" date="2013" name="Mol. Plant Microbe Interact.">
        <title>Global aspects of pacC regulation of pathogenicity genes in Colletotrichum gloeosporioides as revealed by transcriptome analysis.</title>
        <authorList>
            <person name="Alkan N."/>
            <person name="Meng X."/>
            <person name="Friedlander G."/>
            <person name="Reuveni E."/>
            <person name="Sukno S."/>
            <person name="Sherman A."/>
            <person name="Thon M."/>
            <person name="Fluhr R."/>
            <person name="Prusky D."/>
        </authorList>
    </citation>
    <scope>NUCLEOTIDE SEQUENCE [LARGE SCALE GENOMIC DNA]</scope>
    <source>
        <strain evidence="3">Cg-14</strain>
    </source>
</reference>
<feature type="compositionally biased region" description="Low complexity" evidence="1">
    <location>
        <begin position="1"/>
        <end position="11"/>
    </location>
</feature>
<protein>
    <submittedName>
        <fullName evidence="2">Uncharacterized protein</fullName>
    </submittedName>
</protein>
<dbReference type="EMBL" id="AMYD01000599">
    <property type="protein sequence ID" value="EQB57020.1"/>
    <property type="molecule type" value="Genomic_DNA"/>
</dbReference>
<evidence type="ECO:0000313" key="2">
    <source>
        <dbReference type="EMBL" id="EQB57020.1"/>
    </source>
</evidence>